<feature type="non-terminal residue" evidence="2">
    <location>
        <position position="1"/>
    </location>
</feature>
<sequence>DTNENWTRKSDQDAPRGALLQALPGSRRSTSRNLSWSTPRKLEEQFQKHSLEHSQKAGEALPGSPRSTCRRNPRKLKEHFVEAGGALPGRWKGHLQKHSQEAKGVIQEAIPVTFPGGLQMPKYSDTAELRVGSRD</sequence>
<evidence type="ECO:0000313" key="3">
    <source>
        <dbReference type="Proteomes" id="UP000479000"/>
    </source>
</evidence>
<protein>
    <submittedName>
        <fullName evidence="2">Uncharacterized protein</fullName>
    </submittedName>
</protein>
<feature type="compositionally biased region" description="Basic and acidic residues" evidence="1">
    <location>
        <begin position="1"/>
        <end position="14"/>
    </location>
</feature>
<dbReference type="EMBL" id="CADCXU010015997">
    <property type="protein sequence ID" value="CAB0005201.1"/>
    <property type="molecule type" value="Genomic_DNA"/>
</dbReference>
<reference evidence="2 3" key="1">
    <citation type="submission" date="2020-02" db="EMBL/GenBank/DDBJ databases">
        <authorList>
            <person name="Ferguson B K."/>
        </authorList>
    </citation>
    <scope>NUCLEOTIDE SEQUENCE [LARGE SCALE GENOMIC DNA]</scope>
</reference>
<feature type="region of interest" description="Disordered" evidence="1">
    <location>
        <begin position="1"/>
        <end position="73"/>
    </location>
</feature>
<feature type="compositionally biased region" description="Basic and acidic residues" evidence="1">
    <location>
        <begin position="40"/>
        <end position="56"/>
    </location>
</feature>
<organism evidence="2 3">
    <name type="scientific">Nesidiocoris tenuis</name>
    <dbReference type="NCBI Taxonomy" id="355587"/>
    <lineage>
        <taxon>Eukaryota</taxon>
        <taxon>Metazoa</taxon>
        <taxon>Ecdysozoa</taxon>
        <taxon>Arthropoda</taxon>
        <taxon>Hexapoda</taxon>
        <taxon>Insecta</taxon>
        <taxon>Pterygota</taxon>
        <taxon>Neoptera</taxon>
        <taxon>Paraneoptera</taxon>
        <taxon>Hemiptera</taxon>
        <taxon>Heteroptera</taxon>
        <taxon>Panheteroptera</taxon>
        <taxon>Cimicomorpha</taxon>
        <taxon>Miridae</taxon>
        <taxon>Dicyphina</taxon>
        <taxon>Nesidiocoris</taxon>
    </lineage>
</organism>
<accession>A0A6H5GRP6</accession>
<gene>
    <name evidence="2" type="ORF">NTEN_LOCUS10678</name>
</gene>
<dbReference type="AlphaFoldDB" id="A0A6H5GRP6"/>
<feature type="region of interest" description="Disordered" evidence="1">
    <location>
        <begin position="116"/>
        <end position="135"/>
    </location>
</feature>
<feature type="compositionally biased region" description="Polar residues" evidence="1">
    <location>
        <begin position="27"/>
        <end position="38"/>
    </location>
</feature>
<evidence type="ECO:0000256" key="1">
    <source>
        <dbReference type="SAM" id="MobiDB-lite"/>
    </source>
</evidence>
<keyword evidence="3" id="KW-1185">Reference proteome</keyword>
<name>A0A6H5GRP6_9HEMI</name>
<dbReference type="Proteomes" id="UP000479000">
    <property type="component" value="Unassembled WGS sequence"/>
</dbReference>
<evidence type="ECO:0000313" key="2">
    <source>
        <dbReference type="EMBL" id="CAB0005201.1"/>
    </source>
</evidence>
<proteinExistence type="predicted"/>
<feature type="compositionally biased region" description="Basic and acidic residues" evidence="1">
    <location>
        <begin position="125"/>
        <end position="135"/>
    </location>
</feature>